<feature type="region of interest" description="Disordered" evidence="1">
    <location>
        <begin position="463"/>
        <end position="516"/>
    </location>
</feature>
<feature type="region of interest" description="Disordered" evidence="1">
    <location>
        <begin position="1"/>
        <end position="23"/>
    </location>
</feature>
<feature type="transmembrane region" description="Helical" evidence="2">
    <location>
        <begin position="91"/>
        <end position="108"/>
    </location>
</feature>
<sequence length="516" mass="60040">MSKRKASPDKSSNKKNKVKEEESKQLPEIVFSIGNWDLLIQATNDKETRFLYRNREERINRFSSPYEDFIKSGHSLLNFRKILEKQGPDKAIDYVLSIIITYMLFVYAHQAGRIISIYDIIKFDALGYGHGGSLIDNEPGGKASVNSKAMPECFVQATPDNKISLIPQIPYIHDLLMLQNKSKEKLSRNAKHVIREKISEEYSKCVPYYHKKTSRLEADITTLDGKLDDTTYKIKDIEDVLMWWFSDETDSRDWAHFKMDMDKKGVTEEEYRKMIIKGAIGFLKRTKRVYDKKENDCKEGAILSKTKALTYYPLSSDEDKRKMTKQGFYSCDSLMSNVLFEPKIYVDDPGLSEAIYTMVEEIRQVMSLNKSATNSNVFAFEKSHANDLLYTTNHTINKFGFPIRFIRKLNETMGLKINLSSLEYSNNLTSKDELSVESIFSHMYPFRIEYYYPICCNPFEKKGIEKHDSQTPGGRKKTRKRRRTLRGRTLRGRTLRGRTLRGRTLRGRTLRGRTLR</sequence>
<evidence type="ECO:0000256" key="1">
    <source>
        <dbReference type="SAM" id="MobiDB-lite"/>
    </source>
</evidence>
<keyword evidence="2" id="KW-0812">Transmembrane</keyword>
<dbReference type="EMBL" id="MN739082">
    <property type="protein sequence ID" value="QHS87492.1"/>
    <property type="molecule type" value="Genomic_DNA"/>
</dbReference>
<proteinExistence type="predicted"/>
<keyword evidence="2" id="KW-1133">Transmembrane helix</keyword>
<evidence type="ECO:0000256" key="2">
    <source>
        <dbReference type="SAM" id="Phobius"/>
    </source>
</evidence>
<evidence type="ECO:0000313" key="3">
    <source>
        <dbReference type="EMBL" id="QHS87492.1"/>
    </source>
</evidence>
<reference evidence="3" key="1">
    <citation type="journal article" date="2020" name="Nature">
        <title>Giant virus diversity and host interactions through global metagenomics.</title>
        <authorList>
            <person name="Schulz F."/>
            <person name="Roux S."/>
            <person name="Paez-Espino D."/>
            <person name="Jungbluth S."/>
            <person name="Walsh D.A."/>
            <person name="Denef V.J."/>
            <person name="McMahon K.D."/>
            <person name="Konstantinidis K.T."/>
            <person name="Eloe-Fadrosh E.A."/>
            <person name="Kyrpides N.C."/>
            <person name="Woyke T."/>
        </authorList>
    </citation>
    <scope>NUCLEOTIDE SEQUENCE</scope>
    <source>
        <strain evidence="3">GVMAG-M-3300010157-4</strain>
    </source>
</reference>
<feature type="compositionally biased region" description="Basic residues" evidence="1">
    <location>
        <begin position="474"/>
        <end position="516"/>
    </location>
</feature>
<dbReference type="AlphaFoldDB" id="A0A6C0B610"/>
<name>A0A6C0B610_9ZZZZ</name>
<protein>
    <submittedName>
        <fullName evidence="3">Uncharacterized protein</fullName>
    </submittedName>
</protein>
<keyword evidence="2" id="KW-0472">Membrane</keyword>
<accession>A0A6C0B610</accession>
<organism evidence="3">
    <name type="scientific">viral metagenome</name>
    <dbReference type="NCBI Taxonomy" id="1070528"/>
    <lineage>
        <taxon>unclassified sequences</taxon>
        <taxon>metagenomes</taxon>
        <taxon>organismal metagenomes</taxon>
    </lineage>
</organism>